<evidence type="ECO:0000256" key="10">
    <source>
        <dbReference type="ARBA" id="ARBA00023015"/>
    </source>
</evidence>
<evidence type="ECO:0000256" key="11">
    <source>
        <dbReference type="ARBA" id="ARBA00023163"/>
    </source>
</evidence>
<reference evidence="19" key="1">
    <citation type="submission" date="2022-11" db="EMBL/GenBank/DDBJ databases">
        <authorList>
            <person name="Kikuchi T."/>
        </authorList>
    </citation>
    <scope>NUCLEOTIDE SEQUENCE</scope>
    <source>
        <strain evidence="19">PS1010</strain>
    </source>
</reference>
<dbReference type="PANTHER" id="PTHR12977:SF4">
    <property type="entry name" value="HISTONE-LYSINE N-METHYLTRANSFERASE KMT5B"/>
    <property type="match status" value="1"/>
</dbReference>
<dbReference type="SMART" id="SM00317">
    <property type="entry name" value="SET"/>
    <property type="match status" value="1"/>
</dbReference>
<name>A0A9P1IFZ2_9PELO</name>
<evidence type="ECO:0000256" key="6">
    <source>
        <dbReference type="ARBA" id="ARBA00022603"/>
    </source>
</evidence>
<comment type="caution">
    <text evidence="19">The sequence shown here is derived from an EMBL/GenBank/DDBJ whole genome shotgun (WGS) entry which is preliminary data.</text>
</comment>
<dbReference type="InterPro" id="IPR046341">
    <property type="entry name" value="SET_dom_sf"/>
</dbReference>
<comment type="catalytic activity">
    <reaction evidence="14">
        <text>N(6),N(6)-dimethyl-L-lysyl(20)-[histone H4] + S-adenosyl-L-methionine = N(6),N(6),N(6)-trimethyl-L-lysyl(20)-[histone H4] + S-adenosyl-L-homocysteine + H(+)</text>
        <dbReference type="Rhea" id="RHEA:61992"/>
        <dbReference type="Rhea" id="RHEA-COMP:15556"/>
        <dbReference type="Rhea" id="RHEA-COMP:15998"/>
        <dbReference type="ChEBI" id="CHEBI:15378"/>
        <dbReference type="ChEBI" id="CHEBI:57856"/>
        <dbReference type="ChEBI" id="CHEBI:59789"/>
        <dbReference type="ChEBI" id="CHEBI:61961"/>
        <dbReference type="ChEBI" id="CHEBI:61976"/>
    </reaction>
</comment>
<gene>
    <name evidence="19" type="ORF">CAMP_LOCUS5164</name>
</gene>
<dbReference type="FunFam" id="2.170.270.10:FF:000006">
    <property type="entry name" value="Histone-lysine N-methyltransferase"/>
    <property type="match status" value="1"/>
</dbReference>
<dbReference type="FunFam" id="1.10.10.1700:FF:000001">
    <property type="entry name" value="Histone-lysine N-methyltransferase"/>
    <property type="match status" value="1"/>
</dbReference>
<feature type="domain" description="SET" evidence="18">
    <location>
        <begin position="150"/>
        <end position="268"/>
    </location>
</feature>
<dbReference type="InterPro" id="IPR039977">
    <property type="entry name" value="Suv4-20/Set9"/>
</dbReference>
<dbReference type="GO" id="GO:0005634">
    <property type="term" value="C:nucleus"/>
    <property type="evidence" value="ECO:0007669"/>
    <property type="project" value="UniProtKB-SubCell"/>
</dbReference>
<dbReference type="EMBL" id="CANHGI010000002">
    <property type="protein sequence ID" value="CAI5442527.1"/>
    <property type="molecule type" value="Genomic_DNA"/>
</dbReference>
<evidence type="ECO:0000313" key="20">
    <source>
        <dbReference type="Proteomes" id="UP001152747"/>
    </source>
</evidence>
<evidence type="ECO:0000256" key="17">
    <source>
        <dbReference type="ARBA" id="ARBA00082095"/>
    </source>
</evidence>
<keyword evidence="9" id="KW-0156">Chromatin regulator</keyword>
<keyword evidence="20" id="KW-1185">Reference proteome</keyword>
<dbReference type="Proteomes" id="UP001152747">
    <property type="component" value="Unassembled WGS sequence"/>
</dbReference>
<dbReference type="Gene3D" id="1.10.10.1700">
    <property type="entry name" value="Histone-lysine N-methyltransferase"/>
    <property type="match status" value="1"/>
</dbReference>
<keyword evidence="10" id="KW-0805">Transcription regulation</keyword>
<dbReference type="CDD" id="cd10524">
    <property type="entry name" value="SET_Suv4-20-like"/>
    <property type="match status" value="1"/>
</dbReference>
<evidence type="ECO:0000256" key="5">
    <source>
        <dbReference type="ARBA" id="ARBA00022491"/>
    </source>
</evidence>
<evidence type="ECO:0000256" key="8">
    <source>
        <dbReference type="ARBA" id="ARBA00022691"/>
    </source>
</evidence>
<comment type="catalytic activity">
    <reaction evidence="13">
        <text>N(6)-methyl-L-lysyl(20)-[histone H4] + S-adenosyl-L-methionine = N(6),N(6)-dimethyl-L-lysyl(20)-[histone H4] + S-adenosyl-L-homocysteine + H(+)</text>
        <dbReference type="Rhea" id="RHEA:60348"/>
        <dbReference type="Rhea" id="RHEA-COMP:15555"/>
        <dbReference type="Rhea" id="RHEA-COMP:15556"/>
        <dbReference type="ChEBI" id="CHEBI:15378"/>
        <dbReference type="ChEBI" id="CHEBI:57856"/>
        <dbReference type="ChEBI" id="CHEBI:59789"/>
        <dbReference type="ChEBI" id="CHEBI:61929"/>
        <dbReference type="ChEBI" id="CHEBI:61976"/>
        <dbReference type="EC" id="2.1.1.362"/>
    </reaction>
</comment>
<evidence type="ECO:0000256" key="12">
    <source>
        <dbReference type="ARBA" id="ARBA00023242"/>
    </source>
</evidence>
<evidence type="ECO:0000256" key="7">
    <source>
        <dbReference type="ARBA" id="ARBA00022679"/>
    </source>
</evidence>
<organism evidence="19 20">
    <name type="scientific">Caenorhabditis angaria</name>
    <dbReference type="NCBI Taxonomy" id="860376"/>
    <lineage>
        <taxon>Eukaryota</taxon>
        <taxon>Metazoa</taxon>
        <taxon>Ecdysozoa</taxon>
        <taxon>Nematoda</taxon>
        <taxon>Chromadorea</taxon>
        <taxon>Rhabditida</taxon>
        <taxon>Rhabditina</taxon>
        <taxon>Rhabditomorpha</taxon>
        <taxon>Rhabditoidea</taxon>
        <taxon>Rhabditidae</taxon>
        <taxon>Peloderinae</taxon>
        <taxon>Caenorhabditis</taxon>
    </lineage>
</organism>
<dbReference type="PANTHER" id="PTHR12977">
    <property type="entry name" value="SUPPRESSOR OF VARIEGATION 4-20-RELATED"/>
    <property type="match status" value="1"/>
</dbReference>
<evidence type="ECO:0000259" key="18">
    <source>
        <dbReference type="PROSITE" id="PS50280"/>
    </source>
</evidence>
<evidence type="ECO:0000256" key="13">
    <source>
        <dbReference type="ARBA" id="ARBA00051837"/>
    </source>
</evidence>
<accession>A0A9P1IFZ2</accession>
<dbReference type="SUPFAM" id="SSF82199">
    <property type="entry name" value="SET domain"/>
    <property type="match status" value="1"/>
</dbReference>
<dbReference type="Gene3D" id="2.170.270.10">
    <property type="entry name" value="SET domain"/>
    <property type="match status" value="1"/>
</dbReference>
<keyword evidence="6" id="KW-0489">Methyltransferase</keyword>
<dbReference type="GO" id="GO:0005694">
    <property type="term" value="C:chromosome"/>
    <property type="evidence" value="ECO:0007669"/>
    <property type="project" value="UniProtKB-SubCell"/>
</dbReference>
<dbReference type="AlphaFoldDB" id="A0A9P1IFZ2"/>
<evidence type="ECO:0000256" key="14">
    <source>
        <dbReference type="ARBA" id="ARBA00052814"/>
    </source>
</evidence>
<evidence type="ECO:0000256" key="3">
    <source>
        <dbReference type="ARBA" id="ARBA00012188"/>
    </source>
</evidence>
<evidence type="ECO:0000256" key="16">
    <source>
        <dbReference type="ARBA" id="ARBA00071597"/>
    </source>
</evidence>
<protein>
    <recommendedName>
        <fullName evidence="16">Histone-lysine N-methyltransferase Suv4-20</fullName>
        <ecNumber evidence="3">2.1.1.362</ecNumber>
    </recommendedName>
    <alternativeName>
        <fullName evidence="17">SET domain-containing protein 4</fullName>
    </alternativeName>
</protein>
<sequence length="320" mass="36949">MRDLLENEVFSENLMRSSNMFNRRDNSYDENSEKVPVEELSLSFKSIPPSDHSMSPFELSAFDDLSTTLIVDAVLEFPTHKMFQRRRYVKQDERSTARQIMRKFQDEQDFSCAIAGFLNLRSVKTYLENMNQTKIVEFRDHIVRFLNMFCSLSGFTIQPCHRYSAENNTGAKLVATRHWSRGDRIERLCGVICAMNEEEENAILTSGVNDFSVMYSTRKRCAQLWLGPGAYINHDCKPTCEFVSHNSTAHIRVLRDMKPGDEITCFYGDEFFGDNNERCECPTCEKYCRGAFSSLKKSPDPSIVSLDDAKPGKYTLRERI</sequence>
<dbReference type="InterPro" id="IPR001214">
    <property type="entry name" value="SET_dom"/>
</dbReference>
<evidence type="ECO:0000256" key="4">
    <source>
        <dbReference type="ARBA" id="ARBA00022454"/>
    </source>
</evidence>
<evidence type="ECO:0000313" key="19">
    <source>
        <dbReference type="EMBL" id="CAI5442527.1"/>
    </source>
</evidence>
<dbReference type="EC" id="2.1.1.362" evidence="3"/>
<evidence type="ECO:0000256" key="15">
    <source>
        <dbReference type="ARBA" id="ARBA00059646"/>
    </source>
</evidence>
<dbReference type="Pfam" id="PF00856">
    <property type="entry name" value="SET"/>
    <property type="match status" value="1"/>
</dbReference>
<keyword evidence="7" id="KW-0808">Transferase</keyword>
<comment type="subcellular location">
    <subcellularLocation>
        <location evidence="2">Chromosome</location>
    </subcellularLocation>
    <subcellularLocation>
        <location evidence="1">Nucleus</location>
    </subcellularLocation>
</comment>
<keyword evidence="5" id="KW-0678">Repressor</keyword>
<keyword evidence="4" id="KW-0158">Chromosome</keyword>
<keyword evidence="12" id="KW-0539">Nucleus</keyword>
<comment type="function">
    <text evidence="15">Histone methyltransferase that specifically di- and trimethylates 'Lys-20' of histone H4 (H4K20me2/me3). H4 'Lys-20' trimethylation represents a specific tag for epigenetic transcriptional repression. Contributes to dosage compensation of X chromosome-relative to autosome-linked gene expression, possibly by converting H4K20me1 to H4K20m2/me3 on autosomes. Involved in the regulation of growth and body fat metabolism downstream of the TOR complex 2 pathway.</text>
</comment>
<dbReference type="OrthoDB" id="6627536at2759"/>
<dbReference type="InterPro" id="IPR025790">
    <property type="entry name" value="Suv4-20_animal"/>
</dbReference>
<dbReference type="InterPro" id="IPR041938">
    <property type="entry name" value="Hist-Lys_N-MTase_N"/>
</dbReference>
<keyword evidence="11" id="KW-0804">Transcription</keyword>
<keyword evidence="8" id="KW-0949">S-adenosyl-L-methionine</keyword>
<dbReference type="GO" id="GO:0032259">
    <property type="term" value="P:methylation"/>
    <property type="evidence" value="ECO:0007669"/>
    <property type="project" value="UniProtKB-KW"/>
</dbReference>
<dbReference type="GO" id="GO:0140941">
    <property type="term" value="F:histone H4K20me methyltransferase activity"/>
    <property type="evidence" value="ECO:0007669"/>
    <property type="project" value="UniProtKB-EC"/>
</dbReference>
<proteinExistence type="predicted"/>
<evidence type="ECO:0000256" key="2">
    <source>
        <dbReference type="ARBA" id="ARBA00004286"/>
    </source>
</evidence>
<dbReference type="PROSITE" id="PS51570">
    <property type="entry name" value="SAM_MT43_SUVAR420_2"/>
    <property type="match status" value="1"/>
</dbReference>
<evidence type="ECO:0000256" key="1">
    <source>
        <dbReference type="ARBA" id="ARBA00004123"/>
    </source>
</evidence>
<evidence type="ECO:0000256" key="9">
    <source>
        <dbReference type="ARBA" id="ARBA00022853"/>
    </source>
</evidence>
<dbReference type="PROSITE" id="PS50280">
    <property type="entry name" value="SET"/>
    <property type="match status" value="1"/>
</dbReference>